<proteinExistence type="predicted"/>
<feature type="compositionally biased region" description="Basic and acidic residues" evidence="1">
    <location>
        <begin position="10"/>
        <end position="21"/>
    </location>
</feature>
<dbReference type="AlphaFoldDB" id="A0AAD8WHM4"/>
<dbReference type="PANTHER" id="PTHR10775">
    <property type="entry name" value="OS08G0208400 PROTEIN"/>
    <property type="match status" value="1"/>
</dbReference>
<feature type="region of interest" description="Disordered" evidence="1">
    <location>
        <begin position="1"/>
        <end position="21"/>
    </location>
</feature>
<keyword evidence="3" id="KW-1185">Reference proteome</keyword>
<dbReference type="PANTHER" id="PTHR10775:SF182">
    <property type="entry name" value="TRANSPOSON, EN_SPM-LIKE, TRANSPOSASE-ASSOCIATED DOMAIN PROTEIN-RELATED"/>
    <property type="match status" value="1"/>
</dbReference>
<dbReference type="Proteomes" id="UP001231189">
    <property type="component" value="Unassembled WGS sequence"/>
</dbReference>
<feature type="compositionally biased region" description="Basic and acidic residues" evidence="1">
    <location>
        <begin position="299"/>
        <end position="308"/>
    </location>
</feature>
<evidence type="ECO:0000256" key="1">
    <source>
        <dbReference type="SAM" id="MobiDB-lite"/>
    </source>
</evidence>
<accession>A0AAD8WHM4</accession>
<comment type="caution">
    <text evidence="2">The sequence shown here is derived from an EMBL/GenBank/DDBJ whole genome shotgun (WGS) entry which is preliminary data.</text>
</comment>
<gene>
    <name evidence="2" type="ORF">QYE76_050778</name>
</gene>
<dbReference type="EMBL" id="JAUUTY010000003">
    <property type="protein sequence ID" value="KAK1662619.1"/>
    <property type="molecule type" value="Genomic_DNA"/>
</dbReference>
<evidence type="ECO:0000313" key="2">
    <source>
        <dbReference type="EMBL" id="KAK1662619.1"/>
    </source>
</evidence>
<evidence type="ECO:0000313" key="3">
    <source>
        <dbReference type="Proteomes" id="UP001231189"/>
    </source>
</evidence>
<sequence>MDDNEEEGCEEHASDDPVDDDLRRAISDARRDCGTDKERLQFDKMLEDHHKLLYPGCEDGHRKLGSILELLKWKAEVGVTDSGFEKLMIILKKLFPRNNELPVSTYEAKKLVCPLGLDVQKIHACINGCILYRGEKYENLNKCPICGALRYKIRKDDPGDVEGEPPRKRIPAKVMWYAPIIPRLKRLFRNKEHVKLLRWHMEERKKDAMLRHPADGRQWRNIGREFRDFAVLGNPEKGGRTRGFGPSVPWSLGFPADAETYRSRARAKQCQLEVQNDRMAEFQRRLDQQQRELQQQQREINELKDSAR</sequence>
<protein>
    <submittedName>
        <fullName evidence="2">Uncharacterized protein</fullName>
    </submittedName>
</protein>
<name>A0AAD8WHM4_LOLMU</name>
<reference evidence="2" key="1">
    <citation type="submission" date="2023-07" db="EMBL/GenBank/DDBJ databases">
        <title>A chromosome-level genome assembly of Lolium multiflorum.</title>
        <authorList>
            <person name="Chen Y."/>
            <person name="Copetti D."/>
            <person name="Kolliker R."/>
            <person name="Studer B."/>
        </authorList>
    </citation>
    <scope>NUCLEOTIDE SEQUENCE</scope>
    <source>
        <strain evidence="2">02402/16</strain>
        <tissue evidence="2">Leaf</tissue>
    </source>
</reference>
<feature type="region of interest" description="Disordered" evidence="1">
    <location>
        <begin position="287"/>
        <end position="308"/>
    </location>
</feature>
<organism evidence="2 3">
    <name type="scientific">Lolium multiflorum</name>
    <name type="common">Italian ryegrass</name>
    <name type="synonym">Lolium perenne subsp. multiflorum</name>
    <dbReference type="NCBI Taxonomy" id="4521"/>
    <lineage>
        <taxon>Eukaryota</taxon>
        <taxon>Viridiplantae</taxon>
        <taxon>Streptophyta</taxon>
        <taxon>Embryophyta</taxon>
        <taxon>Tracheophyta</taxon>
        <taxon>Spermatophyta</taxon>
        <taxon>Magnoliopsida</taxon>
        <taxon>Liliopsida</taxon>
        <taxon>Poales</taxon>
        <taxon>Poaceae</taxon>
        <taxon>BOP clade</taxon>
        <taxon>Pooideae</taxon>
        <taxon>Poodae</taxon>
        <taxon>Poeae</taxon>
        <taxon>Poeae Chloroplast Group 2 (Poeae type)</taxon>
        <taxon>Loliodinae</taxon>
        <taxon>Loliinae</taxon>
        <taxon>Lolium</taxon>
    </lineage>
</organism>